<name>X0WCT7_9ZZZZ</name>
<organism evidence="4">
    <name type="scientific">marine sediment metagenome</name>
    <dbReference type="NCBI Taxonomy" id="412755"/>
    <lineage>
        <taxon>unclassified sequences</taxon>
        <taxon>metagenomes</taxon>
        <taxon>ecological metagenomes</taxon>
    </lineage>
</organism>
<dbReference type="InterPro" id="IPR014755">
    <property type="entry name" value="Cu-Rt/internalin_Ig-like"/>
</dbReference>
<reference evidence="4" key="1">
    <citation type="journal article" date="2014" name="Front. Microbiol.">
        <title>High frequency of phylogenetically diverse reductive dehalogenase-homologous genes in deep subseafloor sedimentary metagenomes.</title>
        <authorList>
            <person name="Kawai M."/>
            <person name="Futagami T."/>
            <person name="Toyoda A."/>
            <person name="Takaki Y."/>
            <person name="Nishi S."/>
            <person name="Hori S."/>
            <person name="Arai W."/>
            <person name="Tsubouchi T."/>
            <person name="Morono Y."/>
            <person name="Uchiyama I."/>
            <person name="Ito T."/>
            <person name="Fujiyama A."/>
            <person name="Inagaki F."/>
            <person name="Takami H."/>
        </authorList>
    </citation>
    <scope>NUCLEOTIDE SEQUENCE</scope>
    <source>
        <strain evidence="4">Expedition CK06-06</strain>
    </source>
</reference>
<evidence type="ECO:0000313" key="4">
    <source>
        <dbReference type="EMBL" id="GAG22403.1"/>
    </source>
</evidence>
<keyword evidence="1" id="KW-0732">Signal</keyword>
<evidence type="ECO:0000259" key="3">
    <source>
        <dbReference type="Pfam" id="PF21254"/>
    </source>
</evidence>
<feature type="domain" description="SbsA Ig-like" evidence="2">
    <location>
        <begin position="6"/>
        <end position="102"/>
    </location>
</feature>
<dbReference type="AlphaFoldDB" id="X0WCT7"/>
<evidence type="ECO:0000259" key="2">
    <source>
        <dbReference type="Pfam" id="PF13205"/>
    </source>
</evidence>
<protein>
    <submittedName>
        <fullName evidence="4">Uncharacterized protein</fullName>
    </submittedName>
</protein>
<dbReference type="Pfam" id="PF13205">
    <property type="entry name" value="Big_5"/>
    <property type="match status" value="1"/>
</dbReference>
<comment type="caution">
    <text evidence="4">The sequence shown here is derived from an EMBL/GenBank/DDBJ whole genome shotgun (WGS) entry which is preliminary data.</text>
</comment>
<gene>
    <name evidence="4" type="ORF">S01H1_58793</name>
</gene>
<dbReference type="Pfam" id="PF21254">
    <property type="entry name" value="AGA-YXIM_GBD"/>
    <property type="match status" value="1"/>
</dbReference>
<dbReference type="Gene3D" id="2.60.120.430">
    <property type="entry name" value="Galactose-binding lectin"/>
    <property type="match status" value="1"/>
</dbReference>
<dbReference type="SUPFAM" id="SSF49785">
    <property type="entry name" value="Galactose-binding domain-like"/>
    <property type="match status" value="1"/>
</dbReference>
<feature type="non-terminal residue" evidence="4">
    <location>
        <position position="256"/>
    </location>
</feature>
<sequence>VDAGPDVTAPNVIDVSPSGTASGSIERFEVSFDENIDETTFTIDDVSLSGPGGTFVPVSVAAVDVANRTRFELVFEPLQTAGDYVLSLGPDIRDDAGNPLGAVVSSSVSIVPYLEQFDFGTGSTPVAEGYTQVLSGDTYNASRGHGWLGYVTGWNRTSGGPLLSDYHYAREGTFVVDVPNGQYDVVLWMGDAGVTHDNMVITLEGVERETVTSTAGEFLELTYLVTVSDGQLTIHLKDLGGTNPNFAFNALEVVDA</sequence>
<dbReference type="Gene3D" id="2.60.40.1220">
    <property type="match status" value="1"/>
</dbReference>
<dbReference type="InterPro" id="IPR049033">
    <property type="entry name" value="AGA-YXIM_GBD"/>
</dbReference>
<feature type="non-terminal residue" evidence="4">
    <location>
        <position position="1"/>
    </location>
</feature>
<accession>X0WCT7</accession>
<dbReference type="InterPro" id="IPR008979">
    <property type="entry name" value="Galactose-bd-like_sf"/>
</dbReference>
<evidence type="ECO:0000256" key="1">
    <source>
        <dbReference type="ARBA" id="ARBA00022729"/>
    </source>
</evidence>
<dbReference type="EMBL" id="BARS01038421">
    <property type="protein sequence ID" value="GAG22403.1"/>
    <property type="molecule type" value="Genomic_DNA"/>
</dbReference>
<feature type="domain" description="Beta-agarase/YXIM esterase-like galactose-binding" evidence="3">
    <location>
        <begin position="116"/>
        <end position="253"/>
    </location>
</feature>
<dbReference type="InterPro" id="IPR032812">
    <property type="entry name" value="SbsA_Ig"/>
</dbReference>
<proteinExistence type="predicted"/>